<proteinExistence type="predicted"/>
<protein>
    <submittedName>
        <fullName evidence="1">DUF1289 domain-containing protein</fullName>
    </submittedName>
</protein>
<accession>A0ABX7MBF2</accession>
<dbReference type="EMBL" id="CP071060">
    <property type="protein sequence ID" value="QSI79085.1"/>
    <property type="molecule type" value="Genomic_DNA"/>
</dbReference>
<name>A0ABX7MBF2_9RHOO</name>
<dbReference type="InterPro" id="IPR010710">
    <property type="entry name" value="DUF1289"/>
</dbReference>
<evidence type="ECO:0000313" key="2">
    <source>
        <dbReference type="Proteomes" id="UP000663570"/>
    </source>
</evidence>
<dbReference type="PANTHER" id="PTHR35175:SF2">
    <property type="entry name" value="DUF1289 DOMAIN-CONTAINING PROTEIN"/>
    <property type="match status" value="1"/>
</dbReference>
<evidence type="ECO:0000313" key="1">
    <source>
        <dbReference type="EMBL" id="QSI79085.1"/>
    </source>
</evidence>
<reference evidence="1 2" key="1">
    <citation type="submission" date="2021-02" db="EMBL/GenBank/DDBJ databases">
        <title>Niveibacterium changnyeongensis HC41.</title>
        <authorList>
            <person name="Kang M."/>
        </authorList>
    </citation>
    <scope>NUCLEOTIDE SEQUENCE [LARGE SCALE GENOMIC DNA]</scope>
    <source>
        <strain evidence="1 2">HC41</strain>
    </source>
</reference>
<gene>
    <name evidence="1" type="ORF">JY500_01425</name>
</gene>
<dbReference type="Pfam" id="PF06945">
    <property type="entry name" value="DUF1289"/>
    <property type="match status" value="1"/>
</dbReference>
<dbReference type="Proteomes" id="UP000663570">
    <property type="component" value="Chromosome"/>
</dbReference>
<dbReference type="PANTHER" id="PTHR35175">
    <property type="entry name" value="DUF1289 DOMAIN-CONTAINING PROTEIN"/>
    <property type="match status" value="1"/>
</dbReference>
<sequence>MPPASPCTGVCRIDPRSGCCEGCQRTLDEIAGWSQASDADKHLILRRVAERRACADWFDVDLRSDCDR</sequence>
<keyword evidence="2" id="KW-1185">Reference proteome</keyword>
<organism evidence="1 2">
    <name type="scientific">Niveibacterium microcysteis</name>
    <dbReference type="NCBI Taxonomy" id="2811415"/>
    <lineage>
        <taxon>Bacteria</taxon>
        <taxon>Pseudomonadati</taxon>
        <taxon>Pseudomonadota</taxon>
        <taxon>Betaproteobacteria</taxon>
        <taxon>Rhodocyclales</taxon>
        <taxon>Rhodocyclaceae</taxon>
        <taxon>Niveibacterium</taxon>
    </lineage>
</organism>